<dbReference type="EMBL" id="KB202325">
    <property type="protein sequence ID" value="ESO90786.1"/>
    <property type="molecule type" value="Genomic_DNA"/>
</dbReference>
<feature type="transmembrane region" description="Helical" evidence="19">
    <location>
        <begin position="9"/>
        <end position="29"/>
    </location>
</feature>
<evidence type="ECO:0000256" key="10">
    <source>
        <dbReference type="ARBA" id="ARBA00051323"/>
    </source>
</evidence>
<comment type="catalytic activity">
    <reaction evidence="14">
        <text>L-leucine(out) + L-arginine(in) = L-leucine(in) + L-arginine(out)</text>
        <dbReference type="Rhea" id="RHEA:71059"/>
        <dbReference type="ChEBI" id="CHEBI:32682"/>
        <dbReference type="ChEBI" id="CHEBI:57427"/>
    </reaction>
    <physiologicalReaction direction="left-to-right" evidence="14">
        <dbReference type="Rhea" id="RHEA:71060"/>
    </physiologicalReaction>
</comment>
<dbReference type="PIRSF" id="PIRSF006060">
    <property type="entry name" value="AA_transporter"/>
    <property type="match status" value="1"/>
</dbReference>
<keyword evidence="7 19" id="KW-1133">Transmembrane helix</keyword>
<dbReference type="InterPro" id="IPR050598">
    <property type="entry name" value="AminoAcid_Transporter"/>
</dbReference>
<evidence type="ECO:0000313" key="21">
    <source>
        <dbReference type="Proteomes" id="UP000030746"/>
    </source>
</evidence>
<feature type="transmembrane region" description="Helical" evidence="19">
    <location>
        <begin position="389"/>
        <end position="409"/>
    </location>
</feature>
<dbReference type="AlphaFoldDB" id="V4ABU7"/>
<evidence type="ECO:0000256" key="17">
    <source>
        <dbReference type="ARBA" id="ARBA00083296"/>
    </source>
</evidence>
<dbReference type="GO" id="GO:0016324">
    <property type="term" value="C:apical plasma membrane"/>
    <property type="evidence" value="ECO:0007669"/>
    <property type="project" value="UniProtKB-SubCell"/>
</dbReference>
<evidence type="ECO:0000256" key="11">
    <source>
        <dbReference type="ARBA" id="ARBA00051814"/>
    </source>
</evidence>
<reference evidence="20 21" key="1">
    <citation type="journal article" date="2013" name="Nature">
        <title>Insights into bilaterian evolution from three spiralian genomes.</title>
        <authorList>
            <person name="Simakov O."/>
            <person name="Marletaz F."/>
            <person name="Cho S.J."/>
            <person name="Edsinger-Gonzales E."/>
            <person name="Havlak P."/>
            <person name="Hellsten U."/>
            <person name="Kuo D.H."/>
            <person name="Larsson T."/>
            <person name="Lv J."/>
            <person name="Arendt D."/>
            <person name="Savage R."/>
            <person name="Osoegawa K."/>
            <person name="de Jong P."/>
            <person name="Grimwood J."/>
            <person name="Chapman J.A."/>
            <person name="Shapiro H."/>
            <person name="Aerts A."/>
            <person name="Otillar R.P."/>
            <person name="Terry A.Y."/>
            <person name="Boore J.L."/>
            <person name="Grigoriev I.V."/>
            <person name="Lindberg D.R."/>
            <person name="Seaver E.C."/>
            <person name="Weisblat D.A."/>
            <person name="Putnam N.H."/>
            <person name="Rokhsar D.S."/>
        </authorList>
    </citation>
    <scope>NUCLEOTIDE SEQUENCE [LARGE SCALE GENOMIC DNA]</scope>
</reference>
<keyword evidence="6 19" id="KW-0812">Transmembrane</keyword>
<feature type="transmembrane region" description="Helical" evidence="19">
    <location>
        <begin position="77"/>
        <end position="98"/>
    </location>
</feature>
<feature type="transmembrane region" description="Helical" evidence="19">
    <location>
        <begin position="235"/>
        <end position="255"/>
    </location>
</feature>
<keyword evidence="5" id="KW-0597">Phosphoprotein</keyword>
<dbReference type="PANTHER" id="PTHR11785:SF512">
    <property type="entry name" value="SOBREMESA, ISOFORM B"/>
    <property type="match status" value="1"/>
</dbReference>
<dbReference type="GO" id="GO:0015179">
    <property type="term" value="F:L-amino acid transmembrane transporter activity"/>
    <property type="evidence" value="ECO:0007669"/>
    <property type="project" value="TreeGrafter"/>
</dbReference>
<feature type="non-terminal residue" evidence="20">
    <location>
        <position position="1"/>
    </location>
</feature>
<dbReference type="PANTHER" id="PTHR11785">
    <property type="entry name" value="AMINO ACID TRANSPORTER"/>
    <property type="match status" value="1"/>
</dbReference>
<evidence type="ECO:0000256" key="16">
    <source>
        <dbReference type="ARBA" id="ARBA00079910"/>
    </source>
</evidence>
<name>V4ABU7_LOTGI</name>
<feature type="transmembrane region" description="Helical" evidence="19">
    <location>
        <begin position="359"/>
        <end position="377"/>
    </location>
</feature>
<evidence type="ECO:0000256" key="14">
    <source>
        <dbReference type="ARBA" id="ARBA00052732"/>
    </source>
</evidence>
<dbReference type="OrthoDB" id="5982228at2759"/>
<dbReference type="InterPro" id="IPR002293">
    <property type="entry name" value="AA/rel_permease1"/>
</dbReference>
<dbReference type="RefSeq" id="XP_009058443.1">
    <property type="nucleotide sequence ID" value="XM_009060195.1"/>
</dbReference>
<comment type="catalytic activity">
    <reaction evidence="11">
        <text>L-cystine(out) + L-arginine(in) = L-cystine(in) + L-arginine(out)</text>
        <dbReference type="Rhea" id="RHEA:71075"/>
        <dbReference type="ChEBI" id="CHEBI:32682"/>
        <dbReference type="ChEBI" id="CHEBI:35491"/>
    </reaction>
    <physiologicalReaction direction="left-to-right" evidence="11">
        <dbReference type="Rhea" id="RHEA:71076"/>
    </physiologicalReaction>
</comment>
<evidence type="ECO:0000256" key="7">
    <source>
        <dbReference type="ARBA" id="ARBA00022989"/>
    </source>
</evidence>
<evidence type="ECO:0000256" key="15">
    <source>
        <dbReference type="ARBA" id="ARBA00074336"/>
    </source>
</evidence>
<evidence type="ECO:0000256" key="19">
    <source>
        <dbReference type="SAM" id="Phobius"/>
    </source>
</evidence>
<evidence type="ECO:0000256" key="3">
    <source>
        <dbReference type="ARBA" id="ARBA00022448"/>
    </source>
</evidence>
<proteinExistence type="inferred from homology"/>
<accession>V4ABU7</accession>
<comment type="similarity">
    <text evidence="2">Belongs to the amino acid-polyamine-organocation (APC) superfamily.</text>
</comment>
<keyword evidence="8 19" id="KW-0472">Membrane</keyword>
<dbReference type="Pfam" id="PF13520">
    <property type="entry name" value="AA_permease_2"/>
    <property type="match status" value="1"/>
</dbReference>
<dbReference type="STRING" id="225164.V4ABU7"/>
<dbReference type="Proteomes" id="UP000030746">
    <property type="component" value="Unassembled WGS sequence"/>
</dbReference>
<feature type="transmembrane region" description="Helical" evidence="19">
    <location>
        <begin position="154"/>
        <end position="175"/>
    </location>
</feature>
<dbReference type="HOGENOM" id="CLU_007946_3_0_1"/>
<evidence type="ECO:0000256" key="4">
    <source>
        <dbReference type="ARBA" id="ARBA00022475"/>
    </source>
</evidence>
<evidence type="ECO:0000256" key="6">
    <source>
        <dbReference type="ARBA" id="ARBA00022692"/>
    </source>
</evidence>
<dbReference type="OMA" id="NWAYAGY"/>
<organism evidence="20 21">
    <name type="scientific">Lottia gigantea</name>
    <name type="common">Giant owl limpet</name>
    <dbReference type="NCBI Taxonomy" id="225164"/>
    <lineage>
        <taxon>Eukaryota</taxon>
        <taxon>Metazoa</taxon>
        <taxon>Spiralia</taxon>
        <taxon>Lophotrochozoa</taxon>
        <taxon>Mollusca</taxon>
        <taxon>Gastropoda</taxon>
        <taxon>Patellogastropoda</taxon>
        <taxon>Lottioidea</taxon>
        <taxon>Lottiidae</taxon>
        <taxon>Lottia</taxon>
    </lineage>
</organism>
<feature type="transmembrane region" description="Helical" evidence="19">
    <location>
        <begin position="415"/>
        <end position="437"/>
    </location>
</feature>
<feature type="transmembrane region" description="Helical" evidence="19">
    <location>
        <begin position="333"/>
        <end position="353"/>
    </location>
</feature>
<evidence type="ECO:0000256" key="12">
    <source>
        <dbReference type="ARBA" id="ARBA00051835"/>
    </source>
</evidence>
<keyword evidence="9" id="KW-1015">Disulfide bond</keyword>
<comment type="catalytic activity">
    <reaction evidence="12">
        <text>L-histidine(out) + L-arginine(in) = L-histidine(in) + L-arginine(out)</text>
        <dbReference type="Rhea" id="RHEA:71063"/>
        <dbReference type="ChEBI" id="CHEBI:32682"/>
        <dbReference type="ChEBI" id="CHEBI:57595"/>
    </reaction>
    <physiologicalReaction direction="left-to-right" evidence="12">
        <dbReference type="Rhea" id="RHEA:71064"/>
    </physiologicalReaction>
</comment>
<evidence type="ECO:0000256" key="13">
    <source>
        <dbReference type="ARBA" id="ARBA00052179"/>
    </source>
</evidence>
<sequence>EEVKLKKNIGLLSGISVIVGTIIGSGIFLSPKGVVAHTGSVALGLIVWVAAGLIAMMGGLCYAELGTLLPQSGGEYVYIKEAMGVIPAFLFAWTAIIVSKTSQMAIIVLTFAAYAITLFDMCGVPALPQKLIAAIGMLSVGIINSFSTKLATRVQIVFTVAKLSALIIIIIGGFVRIAEGKTDNLSSGFEGTTNSPSSIALSIYHAMWAYEGWNNLNYVTEELKDPAKNLPRSNLIGMVIVIIVYSLANMSYLTVMTIDELLDSPAVAVTWAERVLGPAQIIIPLSVMISAIGAVNGLAFSGTRVVFAAGRDGVIPEVLSYIHIKNYTPMPSMIFTIFVTLIFVFVGDISGLIDLFSFAVWMFYFLTFVSLLILRYTKRNTPRTYKVPIAIPIALVLIAGFLLIAPIIEHPRIEFLYAFVFVIGGLIFYIPLVHFNLKLKFMDSLTMYLQLLLEVVPSTK</sequence>
<comment type="catalytic activity">
    <reaction evidence="13">
        <text>L-cysteine(out) + L-arginine(in) = L-cysteine(in) + L-arginine(out)</text>
        <dbReference type="Rhea" id="RHEA:71071"/>
        <dbReference type="ChEBI" id="CHEBI:32682"/>
        <dbReference type="ChEBI" id="CHEBI:35235"/>
    </reaction>
    <physiologicalReaction direction="left-to-right" evidence="13">
        <dbReference type="Rhea" id="RHEA:71072"/>
    </physiologicalReaction>
</comment>
<feature type="transmembrane region" description="Helical" evidence="19">
    <location>
        <begin position="41"/>
        <end position="65"/>
    </location>
</feature>
<feature type="transmembrane region" description="Helical" evidence="19">
    <location>
        <begin position="131"/>
        <end position="148"/>
    </location>
</feature>
<dbReference type="Gene3D" id="1.20.1740.10">
    <property type="entry name" value="Amino acid/polyamine transporter I"/>
    <property type="match status" value="1"/>
</dbReference>
<dbReference type="GeneID" id="20232153"/>
<dbReference type="FunFam" id="1.20.1740.10:FF:000015">
    <property type="entry name" value="B(0,+)-type amino acid transporter 1"/>
    <property type="match status" value="1"/>
</dbReference>
<evidence type="ECO:0000256" key="5">
    <source>
        <dbReference type="ARBA" id="ARBA00022553"/>
    </source>
</evidence>
<evidence type="ECO:0000256" key="8">
    <source>
        <dbReference type="ARBA" id="ARBA00023136"/>
    </source>
</evidence>
<keyword evidence="21" id="KW-1185">Reference proteome</keyword>
<dbReference type="CTD" id="20232153"/>
<evidence type="ECO:0000256" key="9">
    <source>
        <dbReference type="ARBA" id="ARBA00023157"/>
    </source>
</evidence>
<protein>
    <recommendedName>
        <fullName evidence="15">b(0,+)-type amino acid transporter 1</fullName>
    </recommendedName>
    <alternativeName>
        <fullName evidence="16">Glycoprotein-associated amino acid transporter b0,+AT1</fullName>
    </alternativeName>
    <alternativeName>
        <fullName evidence="17">Solute carrier family 7 member 9</fullName>
    </alternativeName>
</protein>
<keyword evidence="3" id="KW-0813">Transport</keyword>
<evidence type="ECO:0000256" key="2">
    <source>
        <dbReference type="ARBA" id="ARBA00009523"/>
    </source>
</evidence>
<gene>
    <name evidence="20" type="ORF">LOTGIDRAFT_122747</name>
</gene>
<feature type="transmembrane region" description="Helical" evidence="19">
    <location>
        <begin position="104"/>
        <end position="124"/>
    </location>
</feature>
<comment type="catalytic activity">
    <reaction evidence="18">
        <text>L-phenylalanine(out) + L-arginine(in) = L-phenylalanine(in) + L-arginine(out)</text>
        <dbReference type="Rhea" id="RHEA:71067"/>
        <dbReference type="ChEBI" id="CHEBI:32682"/>
        <dbReference type="ChEBI" id="CHEBI:58095"/>
    </reaction>
    <physiologicalReaction direction="left-to-right" evidence="18">
        <dbReference type="Rhea" id="RHEA:71068"/>
    </physiologicalReaction>
</comment>
<keyword evidence="4" id="KW-1003">Cell membrane</keyword>
<dbReference type="KEGG" id="lgi:LOTGIDRAFT_122747"/>
<comment type="catalytic activity">
    <reaction evidence="10">
        <text>L-lysine(out) + L-arginine(in) = L-lysine(in) + L-arginine(out)</text>
        <dbReference type="Rhea" id="RHEA:70827"/>
        <dbReference type="ChEBI" id="CHEBI:32551"/>
        <dbReference type="ChEBI" id="CHEBI:32682"/>
    </reaction>
    <physiologicalReaction direction="left-to-right" evidence="10">
        <dbReference type="Rhea" id="RHEA:70828"/>
    </physiologicalReaction>
</comment>
<evidence type="ECO:0000313" key="20">
    <source>
        <dbReference type="EMBL" id="ESO90786.1"/>
    </source>
</evidence>
<feature type="transmembrane region" description="Helical" evidence="19">
    <location>
        <begin position="275"/>
        <end position="295"/>
    </location>
</feature>
<comment type="subcellular location">
    <subcellularLocation>
        <location evidence="1">Apical cell membrane</location>
        <topology evidence="1">Multi-pass membrane protein</topology>
    </subcellularLocation>
</comment>
<evidence type="ECO:0000256" key="18">
    <source>
        <dbReference type="ARBA" id="ARBA00093193"/>
    </source>
</evidence>
<evidence type="ECO:0000256" key="1">
    <source>
        <dbReference type="ARBA" id="ARBA00004424"/>
    </source>
</evidence>